<dbReference type="STRING" id="439292.Bsel_2237"/>
<evidence type="ECO:0000256" key="6">
    <source>
        <dbReference type="PIRNR" id="PIRNR039090"/>
    </source>
</evidence>
<dbReference type="GO" id="GO:0005829">
    <property type="term" value="C:cytosol"/>
    <property type="evidence" value="ECO:0007669"/>
    <property type="project" value="UniProtKB-SubCell"/>
</dbReference>
<evidence type="ECO:0000256" key="5">
    <source>
        <dbReference type="ARBA" id="ARBA00023186"/>
    </source>
</evidence>
<dbReference type="KEGG" id="bse:Bsel_2237"/>
<evidence type="ECO:0000256" key="2">
    <source>
        <dbReference type="ARBA" id="ARBA00008787"/>
    </source>
</evidence>
<keyword evidence="5" id="KW-0143">Chaperone</keyword>
<dbReference type="CDD" id="cd16098">
    <property type="entry name" value="FliS"/>
    <property type="match status" value="1"/>
</dbReference>
<gene>
    <name evidence="7" type="ordered locus">Bsel_2237</name>
</gene>
<dbReference type="EMBL" id="CP001791">
    <property type="protein sequence ID" value="ADH99741.1"/>
    <property type="molecule type" value="Genomic_DNA"/>
</dbReference>
<dbReference type="PANTHER" id="PTHR34773">
    <property type="entry name" value="FLAGELLAR SECRETION CHAPERONE FLIS"/>
    <property type="match status" value="1"/>
</dbReference>
<dbReference type="HOGENOM" id="CLU_080373_3_2_9"/>
<evidence type="ECO:0000256" key="1">
    <source>
        <dbReference type="ARBA" id="ARBA00004514"/>
    </source>
</evidence>
<dbReference type="GO" id="GO:0071973">
    <property type="term" value="P:bacterial-type flagellum-dependent cell motility"/>
    <property type="evidence" value="ECO:0007669"/>
    <property type="project" value="TreeGrafter"/>
</dbReference>
<dbReference type="GO" id="GO:0044780">
    <property type="term" value="P:bacterial-type flagellum assembly"/>
    <property type="evidence" value="ECO:0007669"/>
    <property type="project" value="InterPro"/>
</dbReference>
<accession>D6XVK3</accession>
<proteinExistence type="inferred from homology"/>
<dbReference type="Gene3D" id="1.20.120.340">
    <property type="entry name" value="Flagellar protein FliS"/>
    <property type="match status" value="1"/>
</dbReference>
<dbReference type="RefSeq" id="WP_013173163.1">
    <property type="nucleotide sequence ID" value="NC_014219.1"/>
</dbReference>
<evidence type="ECO:0000313" key="7">
    <source>
        <dbReference type="EMBL" id="ADH99741.1"/>
    </source>
</evidence>
<keyword evidence="7" id="KW-0966">Cell projection</keyword>
<evidence type="ECO:0000256" key="4">
    <source>
        <dbReference type="ARBA" id="ARBA00022795"/>
    </source>
</evidence>
<keyword evidence="7" id="KW-0282">Flagellum</keyword>
<dbReference type="Pfam" id="PF02561">
    <property type="entry name" value="FliS"/>
    <property type="match status" value="1"/>
</dbReference>
<protein>
    <recommendedName>
        <fullName evidence="6">Flagellar secretion chaperone FliS</fullName>
    </recommendedName>
</protein>
<keyword evidence="4 6" id="KW-1005">Bacterial flagellum biogenesis</keyword>
<dbReference type="Proteomes" id="UP000000271">
    <property type="component" value="Chromosome"/>
</dbReference>
<dbReference type="SUPFAM" id="SSF101116">
    <property type="entry name" value="Flagellar export chaperone FliS"/>
    <property type="match status" value="1"/>
</dbReference>
<comment type="subcellular location">
    <subcellularLocation>
        <location evidence="1 6">Cytoplasm</location>
        <location evidence="1 6">Cytosol</location>
    </subcellularLocation>
</comment>
<dbReference type="AlphaFoldDB" id="D6XVK3"/>
<dbReference type="OrthoDB" id="9792010at2"/>
<dbReference type="PANTHER" id="PTHR34773:SF1">
    <property type="entry name" value="FLAGELLAR SECRETION CHAPERONE FLIS"/>
    <property type="match status" value="1"/>
</dbReference>
<dbReference type="InterPro" id="IPR003713">
    <property type="entry name" value="FliS"/>
</dbReference>
<reference evidence="7" key="1">
    <citation type="submission" date="2009-10" db="EMBL/GenBank/DDBJ databases">
        <title>Complete sequence of Bacillus selenitireducens MLS10.</title>
        <authorList>
            <consortium name="US DOE Joint Genome Institute"/>
            <person name="Lucas S."/>
            <person name="Copeland A."/>
            <person name="Lapidus A."/>
            <person name="Glavina del Rio T."/>
            <person name="Dalin E."/>
            <person name="Tice H."/>
            <person name="Bruce D."/>
            <person name="Goodwin L."/>
            <person name="Pitluck S."/>
            <person name="Sims D."/>
            <person name="Brettin T."/>
            <person name="Detter J.C."/>
            <person name="Han C."/>
            <person name="Larimer F."/>
            <person name="Land M."/>
            <person name="Hauser L."/>
            <person name="Kyrpides N."/>
            <person name="Ovchinnikova G."/>
            <person name="Stolz J."/>
        </authorList>
    </citation>
    <scope>NUCLEOTIDE SEQUENCE [LARGE SCALE GENOMIC DNA]</scope>
    <source>
        <strain evidence="7">MLS10</strain>
    </source>
</reference>
<dbReference type="InterPro" id="IPR036584">
    <property type="entry name" value="FliS_sf"/>
</dbReference>
<dbReference type="PIRSF" id="PIRSF039090">
    <property type="entry name" value="Flis"/>
    <property type="match status" value="1"/>
</dbReference>
<name>D6XVK3_BACIE</name>
<evidence type="ECO:0000256" key="3">
    <source>
        <dbReference type="ARBA" id="ARBA00022490"/>
    </source>
</evidence>
<keyword evidence="8" id="KW-1185">Reference proteome</keyword>
<keyword evidence="7" id="KW-0969">Cilium</keyword>
<comment type="similarity">
    <text evidence="2 6">Belongs to the FliS family.</text>
</comment>
<sequence length="137" mass="15377">MITNEALHKKSPQELTSLLYEALLDNLEEGKAAIQSRDFMIANEKLQKANDILHRLGGGLNYEAGIVSDQLDALYNYASDLVVEANYTKDETKVDQALNALTPIVEAWQTALKTNQDKQPKMMKQKANAYEQSAIYE</sequence>
<dbReference type="eggNOG" id="COG1516">
    <property type="taxonomic scope" value="Bacteria"/>
</dbReference>
<dbReference type="NCBIfam" id="TIGR00208">
    <property type="entry name" value="fliS"/>
    <property type="match status" value="1"/>
</dbReference>
<organism evidence="7 8">
    <name type="scientific">Bacillus selenitireducens (strain ATCC 700615 / DSM 15326 / MLS10)</name>
    <dbReference type="NCBI Taxonomy" id="439292"/>
    <lineage>
        <taxon>Bacteria</taxon>
        <taxon>Bacillati</taxon>
        <taxon>Bacillota</taxon>
        <taxon>Bacilli</taxon>
        <taxon>Bacillales</taxon>
        <taxon>Bacillaceae</taxon>
        <taxon>Salisediminibacterium</taxon>
    </lineage>
</organism>
<keyword evidence="3 6" id="KW-0963">Cytoplasm</keyword>
<evidence type="ECO:0000313" key="8">
    <source>
        <dbReference type="Proteomes" id="UP000000271"/>
    </source>
</evidence>